<evidence type="ECO:0000313" key="2">
    <source>
        <dbReference type="Proteomes" id="UP000189670"/>
    </source>
</evidence>
<proteinExistence type="predicted"/>
<dbReference type="EMBL" id="ATBP01001059">
    <property type="protein sequence ID" value="ETR68139.1"/>
    <property type="molecule type" value="Genomic_DNA"/>
</dbReference>
<sequence length="138" mass="16269">MPAKDIYHENMKKALIKDGWKITHEQMHLKWGMKDLYVDLGAEKLMIAEKDGRKIGVEVKSFIGHSEMNDLEKAIGQYIVYHDILKETEPERDLYIAVPEEIFVDLFEEPIGKLLIGNKRFRLIVFDPLKEEIRKWID</sequence>
<gene>
    <name evidence="1" type="ORF">OMM_10837</name>
</gene>
<comment type="caution">
    <text evidence="1">The sequence shown here is derived from an EMBL/GenBank/DDBJ whole genome shotgun (WGS) entry which is preliminary data.</text>
</comment>
<dbReference type="InterPro" id="IPR011335">
    <property type="entry name" value="Restrct_endonuc-II-like"/>
</dbReference>
<dbReference type="Proteomes" id="UP000189670">
    <property type="component" value="Unassembled WGS sequence"/>
</dbReference>
<dbReference type="InterPro" id="IPR014919">
    <property type="entry name" value="XisH"/>
</dbReference>
<dbReference type="InterPro" id="IPR011856">
    <property type="entry name" value="tRNA_endonuc-like_dom_sf"/>
</dbReference>
<dbReference type="GO" id="GO:0003676">
    <property type="term" value="F:nucleic acid binding"/>
    <property type="evidence" value="ECO:0007669"/>
    <property type="project" value="InterPro"/>
</dbReference>
<name>A0A1V1NZU9_9BACT</name>
<dbReference type="SUPFAM" id="SSF52980">
    <property type="entry name" value="Restriction endonuclease-like"/>
    <property type="match status" value="1"/>
</dbReference>
<dbReference type="Gene3D" id="3.40.1350.10">
    <property type="match status" value="1"/>
</dbReference>
<dbReference type="CDD" id="cd22366">
    <property type="entry name" value="XisH-like"/>
    <property type="match status" value="1"/>
</dbReference>
<protein>
    <submittedName>
        <fullName evidence="1">XisH protein</fullName>
    </submittedName>
</protein>
<evidence type="ECO:0000313" key="1">
    <source>
        <dbReference type="EMBL" id="ETR68139.1"/>
    </source>
</evidence>
<dbReference type="AlphaFoldDB" id="A0A1V1NZU9"/>
<accession>A0A1V1NZU9</accession>
<organism evidence="1 2">
    <name type="scientific">Candidatus Magnetoglobus multicellularis str. Araruama</name>
    <dbReference type="NCBI Taxonomy" id="890399"/>
    <lineage>
        <taxon>Bacteria</taxon>
        <taxon>Pseudomonadati</taxon>
        <taxon>Thermodesulfobacteriota</taxon>
        <taxon>Desulfobacteria</taxon>
        <taxon>Desulfobacterales</taxon>
        <taxon>Desulfobacteraceae</taxon>
        <taxon>Candidatus Magnetoglobus</taxon>
    </lineage>
</organism>
<reference evidence="2" key="1">
    <citation type="submission" date="2012-11" db="EMBL/GenBank/DDBJ databases">
        <authorList>
            <person name="Lucero-Rivera Y.E."/>
            <person name="Tovar-Ramirez D."/>
        </authorList>
    </citation>
    <scope>NUCLEOTIDE SEQUENCE [LARGE SCALE GENOMIC DNA]</scope>
    <source>
        <strain evidence="2">Araruama</strain>
    </source>
</reference>
<dbReference type="Pfam" id="PF08814">
    <property type="entry name" value="XisH"/>
    <property type="match status" value="1"/>
</dbReference>